<feature type="compositionally biased region" description="Polar residues" evidence="1">
    <location>
        <begin position="16"/>
        <end position="37"/>
    </location>
</feature>
<feature type="region of interest" description="Disordered" evidence="1">
    <location>
        <begin position="224"/>
        <end position="251"/>
    </location>
</feature>
<reference evidence="2 3" key="1">
    <citation type="submission" date="2019-04" db="EMBL/GenBank/DDBJ databases">
        <title>Friends and foes A comparative genomics study of 23 Aspergillus species from section Flavi.</title>
        <authorList>
            <consortium name="DOE Joint Genome Institute"/>
            <person name="Kjaerbolling I."/>
            <person name="Vesth T."/>
            <person name="Frisvad J.C."/>
            <person name="Nybo J.L."/>
            <person name="Theobald S."/>
            <person name="Kildgaard S."/>
            <person name="Isbrandt T."/>
            <person name="Kuo A."/>
            <person name="Sato A."/>
            <person name="Lyhne E.K."/>
            <person name="Kogle M.E."/>
            <person name="Wiebenga A."/>
            <person name="Kun R.S."/>
            <person name="Lubbers R.J."/>
            <person name="Makela M.R."/>
            <person name="Barry K."/>
            <person name="Chovatia M."/>
            <person name="Clum A."/>
            <person name="Daum C."/>
            <person name="Haridas S."/>
            <person name="He G."/>
            <person name="LaButti K."/>
            <person name="Lipzen A."/>
            <person name="Mondo S."/>
            <person name="Riley R."/>
            <person name="Salamov A."/>
            <person name="Simmons B.A."/>
            <person name="Magnuson J.K."/>
            <person name="Henrissat B."/>
            <person name="Mortensen U.H."/>
            <person name="Larsen T.O."/>
            <person name="Devries R.P."/>
            <person name="Grigoriev I.V."/>
            <person name="Machida M."/>
            <person name="Baker S.E."/>
            <person name="Andersen M.R."/>
        </authorList>
    </citation>
    <scope>NUCLEOTIDE SEQUENCE [LARGE SCALE GENOMIC DNA]</scope>
    <source>
        <strain evidence="2 3">CBS 117625</strain>
    </source>
</reference>
<dbReference type="EMBL" id="ML743557">
    <property type="protein sequence ID" value="KAE8141493.1"/>
    <property type="molecule type" value="Genomic_DNA"/>
</dbReference>
<dbReference type="SUPFAM" id="SSF52540">
    <property type="entry name" value="P-loop containing nucleoside triphosphate hydrolases"/>
    <property type="match status" value="1"/>
</dbReference>
<dbReference type="Pfam" id="PF13424">
    <property type="entry name" value="TPR_12"/>
    <property type="match status" value="2"/>
</dbReference>
<dbReference type="InterPro" id="IPR053137">
    <property type="entry name" value="NLR-like"/>
</dbReference>
<dbReference type="AlphaFoldDB" id="A0A5N6T5A4"/>
<dbReference type="Gene3D" id="1.25.40.10">
    <property type="entry name" value="Tetratricopeptide repeat domain"/>
    <property type="match status" value="2"/>
</dbReference>
<evidence type="ECO:0000313" key="2">
    <source>
        <dbReference type="EMBL" id="KAE8141493.1"/>
    </source>
</evidence>
<gene>
    <name evidence="2" type="ORF">BDV38DRAFT_278847</name>
</gene>
<organism evidence="2 3">
    <name type="scientific">Aspergillus pseudotamarii</name>
    <dbReference type="NCBI Taxonomy" id="132259"/>
    <lineage>
        <taxon>Eukaryota</taxon>
        <taxon>Fungi</taxon>
        <taxon>Dikarya</taxon>
        <taxon>Ascomycota</taxon>
        <taxon>Pezizomycotina</taxon>
        <taxon>Eurotiomycetes</taxon>
        <taxon>Eurotiomycetidae</taxon>
        <taxon>Eurotiales</taxon>
        <taxon>Aspergillaceae</taxon>
        <taxon>Aspergillus</taxon>
        <taxon>Aspergillus subgen. Circumdati</taxon>
    </lineage>
</organism>
<dbReference type="InterPro" id="IPR011990">
    <property type="entry name" value="TPR-like_helical_dom_sf"/>
</dbReference>
<evidence type="ECO:0000313" key="3">
    <source>
        <dbReference type="Proteomes" id="UP000325672"/>
    </source>
</evidence>
<evidence type="ECO:0000256" key="1">
    <source>
        <dbReference type="SAM" id="MobiDB-lite"/>
    </source>
</evidence>
<dbReference type="OrthoDB" id="1658288at2759"/>
<feature type="region of interest" description="Disordered" evidence="1">
    <location>
        <begin position="1"/>
        <end position="37"/>
    </location>
</feature>
<name>A0A5N6T5A4_ASPPS</name>
<dbReference type="InterPro" id="IPR019734">
    <property type="entry name" value="TPR_rpt"/>
</dbReference>
<dbReference type="GeneID" id="43643049"/>
<accession>A0A5N6T5A4</accession>
<dbReference type="Pfam" id="PF13374">
    <property type="entry name" value="TPR_10"/>
    <property type="match status" value="1"/>
</dbReference>
<protein>
    <submittedName>
        <fullName evidence="2">TPR-like protein</fullName>
    </submittedName>
</protein>
<dbReference type="InterPro" id="IPR027417">
    <property type="entry name" value="P-loop_NTPase"/>
</dbReference>
<dbReference type="RefSeq" id="XP_031917556.1">
    <property type="nucleotide sequence ID" value="XM_032058839.1"/>
</dbReference>
<dbReference type="SMART" id="SM00028">
    <property type="entry name" value="TPR"/>
    <property type="match status" value="4"/>
</dbReference>
<dbReference type="SUPFAM" id="SSF48452">
    <property type="entry name" value="TPR-like"/>
    <property type="match status" value="2"/>
</dbReference>
<proteinExistence type="predicted"/>
<dbReference type="Proteomes" id="UP000325672">
    <property type="component" value="Unassembled WGS sequence"/>
</dbReference>
<dbReference type="PANTHER" id="PTHR46082">
    <property type="entry name" value="ATP/GTP-BINDING PROTEIN-RELATED"/>
    <property type="match status" value="1"/>
</dbReference>
<sequence>MSHQTQPPFTFDTRDQGVQNANVGGGPQHNNNSTGSQYNVRNYGTVVFSDKAVDSNVLPAQDCFRSLAFREMDGRSMNIGPPAEGPEKKPQPIAMIPFGRDPDFVDPGSLVDRVHKLSSRPSARLALIGFGGVGSKSQIAIEYTYWIRGQSPRAWVFWVHASDIVRYEQGLRDIAEHVKIPRRRDPAANILQLVGNWLRDQQEERWILILDNVDDDEYLHKPAFKNSKSARNDERAEPPNNLGGLSEKSPLEYLPRTPNGSIIITTRSKRIALNLVNECDIITVKPSESHAVALLQRKLQDKVVADEMSLKSLARELEWIALAIVQAANFLVRHFPRCTVSQYLHMFRDSNEARLNLLRRQTRLLHRDGKADNSIIVTLQISFESIQKENPQAMNLLSLMSFFDRQGIPDYLLQASFHDDNVESDSDIDESYTPFEPVYQREKANKQASADSNGSNDGMAPFTLSQLEFEDNVATLKDHSFISIDPETLTFGMHGLVQLAIQEWLNTQGRLEHWKEIFIQNLYLEFPKFTNFENISRSRALFPHVQSALSHGPDPNHRLRWARLVRHASDYVLFCDKPNEAKRMTVISRKEAEASLGWEFPETIIASALEVKALIKCEDYKTAEERCLQTIEACINFHLETGYKVYLAFRQLLAQIHRYQGSHRWAESESEYKELWKTWERDLPDDEWSITSIKADLAKLYQEQDRLDEAEILLQEVIESHKTIQTDSPRDLNDYIKDLANLYRIQGRHEEAATLLAQVLVSQEGQFGREDPRTLLSMRAFARALETQTQPWEAMLLMKEVFEKQKMVLGLDHAETAHTADLLVDLLVENGELEAAASLAESLIRYLDPDAHFALVSSYKLGAIYLKQGQGEKARDITTKTLERMRQLLGPEHDAVIDAQFGLAICHEKQGQFCEAEALHQHMYQVLQRSLGSEDPKTLTSLQRLVDLYLMQDGLVSDESLCSMLSQLSRSWEAVLGREDPETLLTLFRLSLVHASQDNWLGAADLQQEILEICIRNSGNSFDLLPLLLHALVGSWEDLGRDEDAACLKRHIDFISDDMSAGEIATILSSSKTLAGVLERSSSFTQASVGVYST</sequence>
<dbReference type="Gene3D" id="3.40.50.300">
    <property type="entry name" value="P-loop containing nucleotide triphosphate hydrolases"/>
    <property type="match status" value="1"/>
</dbReference>
<keyword evidence="3" id="KW-1185">Reference proteome</keyword>
<dbReference type="PANTHER" id="PTHR46082:SF6">
    <property type="entry name" value="AAA+ ATPASE DOMAIN-CONTAINING PROTEIN-RELATED"/>
    <property type="match status" value="1"/>
</dbReference>